<protein>
    <submittedName>
        <fullName evidence="2">Uncharacterized protein</fullName>
    </submittedName>
</protein>
<evidence type="ECO:0000313" key="2">
    <source>
        <dbReference type="EMBL" id="RDH15536.1"/>
    </source>
</evidence>
<dbReference type="EMBL" id="KZ851947">
    <property type="protein sequence ID" value="RDH15536.1"/>
    <property type="molecule type" value="Genomic_DNA"/>
</dbReference>
<evidence type="ECO:0000256" key="1">
    <source>
        <dbReference type="SAM" id="SignalP"/>
    </source>
</evidence>
<reference evidence="2 3" key="1">
    <citation type="submission" date="2018-07" db="EMBL/GenBank/DDBJ databases">
        <title>Section-level genome sequencing of Aspergillus section Nigri to investigate inter- and intra-species variation.</title>
        <authorList>
            <consortium name="DOE Joint Genome Institute"/>
            <person name="Vesth T.C."/>
            <person name="Nybo J.L."/>
            <person name="Theobald S."/>
            <person name="Frisvad J.C."/>
            <person name="Larsen T.O."/>
            <person name="Nielsen K.F."/>
            <person name="Hoof J.B."/>
            <person name="Brandl J."/>
            <person name="Salamov A."/>
            <person name="Riley R."/>
            <person name="Gladden J.M."/>
            <person name="Phatale P."/>
            <person name="Nielsen M.T."/>
            <person name="Lyhne E.K."/>
            <person name="Kogle M.E."/>
            <person name="Strasser K."/>
            <person name="McDonnell E."/>
            <person name="Barry K."/>
            <person name="Clum A."/>
            <person name="Chen C."/>
            <person name="Nolan M."/>
            <person name="Sandor L."/>
            <person name="Kuo A."/>
            <person name="Lipzen A."/>
            <person name="Hainaut M."/>
            <person name="Drula E."/>
            <person name="Tsang A."/>
            <person name="Magnuson J.K."/>
            <person name="Henrissat B."/>
            <person name="Wiebenga A."/>
            <person name="Simmons B.A."/>
            <person name="Makela M.R."/>
            <person name="De vries R.P."/>
            <person name="Grigoriev I.V."/>
            <person name="Mortensen U.H."/>
            <person name="Baker S.E."/>
            <person name="Andersen M.R."/>
        </authorList>
    </citation>
    <scope>NUCLEOTIDE SEQUENCE [LARGE SCALE GENOMIC DNA]</scope>
    <source>
        <strain evidence="2 3">ATCC 13496</strain>
    </source>
</reference>
<organism evidence="2 3">
    <name type="scientific">Aspergillus niger ATCC 13496</name>
    <dbReference type="NCBI Taxonomy" id="1353008"/>
    <lineage>
        <taxon>Eukaryota</taxon>
        <taxon>Fungi</taxon>
        <taxon>Dikarya</taxon>
        <taxon>Ascomycota</taxon>
        <taxon>Pezizomycotina</taxon>
        <taxon>Eurotiomycetes</taxon>
        <taxon>Eurotiomycetidae</taxon>
        <taxon>Eurotiales</taxon>
        <taxon>Aspergillaceae</taxon>
        <taxon>Aspergillus</taxon>
        <taxon>Aspergillus subgen. Circumdati</taxon>
    </lineage>
</organism>
<sequence length="52" mass="5163">MVKGGVAFLAFAGPALAGVIARGGEPGGEPQVGTIVGTNYPGKRSARLSYCL</sequence>
<dbReference type="AlphaFoldDB" id="A0A370BJ18"/>
<name>A0A370BJ18_ASPNG</name>
<proteinExistence type="predicted"/>
<keyword evidence="1" id="KW-0732">Signal</keyword>
<gene>
    <name evidence="2" type="ORF">M747DRAFT_346030</name>
</gene>
<dbReference type="Proteomes" id="UP000253845">
    <property type="component" value="Unassembled WGS sequence"/>
</dbReference>
<feature type="signal peptide" evidence="1">
    <location>
        <begin position="1"/>
        <end position="17"/>
    </location>
</feature>
<feature type="chain" id="PRO_5016859763" evidence="1">
    <location>
        <begin position="18"/>
        <end position="52"/>
    </location>
</feature>
<dbReference type="VEuPathDB" id="FungiDB:M747DRAFT_346030"/>
<evidence type="ECO:0000313" key="3">
    <source>
        <dbReference type="Proteomes" id="UP000253845"/>
    </source>
</evidence>
<accession>A0A370BJ18</accession>